<evidence type="ECO:0000313" key="11">
    <source>
        <dbReference type="EMBL" id="KAK6949290.1"/>
    </source>
</evidence>
<sequence length="521" mass="59244">MENSNYWAVPFVIFLLYCMYDGWMARKSIKKNPDIPFIGSPFTVTPRFILNLLYAAKGADIVQWGYQQFKHRSFQIVRNDGHVLLLPLSVLEELSALPATVASPNAALEHDLLGHNTGLNLILESRAHHSIVQRRLTPRLGLITPRLEEEIHEACNESLTESPEWVEFQPYKALSKVSARIAAQAILPAELAHNPKWLEISVEYTESCEPLFQTVVITRLFPSWMQSFICQLLPSFWAGQRYMREAKELLGPRIQELLLMSDEGTWEVQPTESDSNVLNWLIDTVKGADRDANTIAHVEVLLALAAVHTTLLRMVNVLYDITASGLATELRSEIEEVASRSEAWGKSSYDNLHKLDSVLSESQRMSPPTTLGMKRIFREDYTFQNGLRIPKGTYTAMPIHAIENDPAHTSDPETFDGLRNYRLMLEHGAFDGSDGDEGRKFRFSTPSRTVLNFGFGRHACPGRYFASLVLKILFTKLLTGYEFDFLPGTERPKNLLAHEFLFTAPWQRMLIRKKEKANCPF</sequence>
<dbReference type="CDD" id="cd11041">
    <property type="entry name" value="CYP503A1-like"/>
    <property type="match status" value="1"/>
</dbReference>
<dbReference type="PANTHER" id="PTHR46206:SF6">
    <property type="entry name" value="CYTOCHROME P450 MONOOXYGENASE AN1598-RELATED"/>
    <property type="match status" value="1"/>
</dbReference>
<accession>A0AAX6M9G1</accession>
<dbReference type="GO" id="GO:0016705">
    <property type="term" value="F:oxidoreductase activity, acting on paired donors, with incorporation or reduction of molecular oxygen"/>
    <property type="evidence" value="ECO:0007669"/>
    <property type="project" value="InterPro"/>
</dbReference>
<feature type="binding site" description="axial binding residue" evidence="8">
    <location>
        <position position="460"/>
    </location>
    <ligand>
        <name>heme</name>
        <dbReference type="ChEBI" id="CHEBI:30413"/>
    </ligand>
    <ligandPart>
        <name>Fe</name>
        <dbReference type="ChEBI" id="CHEBI:18248"/>
    </ligandPart>
</feature>
<dbReference type="InterPro" id="IPR002403">
    <property type="entry name" value="Cyt_P450_E_grp-IV"/>
</dbReference>
<evidence type="ECO:0000256" key="8">
    <source>
        <dbReference type="PIRSR" id="PIRSR602403-1"/>
    </source>
</evidence>
<dbReference type="Proteomes" id="UP001369815">
    <property type="component" value="Unassembled WGS sequence"/>
</dbReference>
<proteinExistence type="inferred from homology"/>
<dbReference type="PRINTS" id="PR00465">
    <property type="entry name" value="EP450IV"/>
</dbReference>
<keyword evidence="12" id="KW-1185">Reference proteome</keyword>
<reference evidence="11 12" key="1">
    <citation type="journal article" date="2024" name="Front Chem Biol">
        <title>Unveiling the potential of Daldinia eschscholtzii MFLUCC 19-0629 through bioactivity and bioinformatics studies for enhanced sustainable agriculture production.</title>
        <authorList>
            <person name="Brooks S."/>
            <person name="Weaver J.A."/>
            <person name="Klomchit A."/>
            <person name="Alharthi S.A."/>
            <person name="Onlamun T."/>
            <person name="Nurani R."/>
            <person name="Vong T.K."/>
            <person name="Alberti F."/>
            <person name="Greco C."/>
        </authorList>
    </citation>
    <scope>NUCLEOTIDE SEQUENCE [LARGE SCALE GENOMIC DNA]</scope>
    <source>
        <strain evidence="11">MFLUCC 19-0629</strain>
    </source>
</reference>
<gene>
    <name evidence="11" type="ORF">Daesc_009364</name>
</gene>
<evidence type="ECO:0000256" key="10">
    <source>
        <dbReference type="SAM" id="Phobius"/>
    </source>
</evidence>
<evidence type="ECO:0000256" key="9">
    <source>
        <dbReference type="RuleBase" id="RU000461"/>
    </source>
</evidence>
<dbReference type="InterPro" id="IPR036396">
    <property type="entry name" value="Cyt_P450_sf"/>
</dbReference>
<evidence type="ECO:0000313" key="12">
    <source>
        <dbReference type="Proteomes" id="UP001369815"/>
    </source>
</evidence>
<evidence type="ECO:0000256" key="1">
    <source>
        <dbReference type="ARBA" id="ARBA00001971"/>
    </source>
</evidence>
<keyword evidence="5 9" id="KW-0560">Oxidoreductase</keyword>
<keyword evidence="7 9" id="KW-0503">Monooxygenase</keyword>
<keyword evidence="10" id="KW-0472">Membrane</keyword>
<comment type="subcellular location">
    <subcellularLocation>
        <location evidence="2">Membrane</location>
        <topology evidence="2">Single-pass membrane protein</topology>
    </subcellularLocation>
</comment>
<keyword evidence="4 8" id="KW-0479">Metal-binding</keyword>
<dbReference type="PANTHER" id="PTHR46206">
    <property type="entry name" value="CYTOCHROME P450"/>
    <property type="match status" value="1"/>
</dbReference>
<evidence type="ECO:0000256" key="6">
    <source>
        <dbReference type="ARBA" id="ARBA00023004"/>
    </source>
</evidence>
<evidence type="ECO:0000256" key="4">
    <source>
        <dbReference type="ARBA" id="ARBA00022723"/>
    </source>
</evidence>
<keyword evidence="10" id="KW-1133">Transmembrane helix</keyword>
<comment type="caution">
    <text evidence="11">The sequence shown here is derived from an EMBL/GenBank/DDBJ whole genome shotgun (WGS) entry which is preliminary data.</text>
</comment>
<dbReference type="AlphaFoldDB" id="A0AAX6M9G1"/>
<dbReference type="SUPFAM" id="SSF48264">
    <property type="entry name" value="Cytochrome P450"/>
    <property type="match status" value="1"/>
</dbReference>
<protein>
    <recommendedName>
        <fullName evidence="13">Cytochrome P450</fullName>
    </recommendedName>
</protein>
<organism evidence="11 12">
    <name type="scientific">Daldinia eschscholtzii</name>
    <dbReference type="NCBI Taxonomy" id="292717"/>
    <lineage>
        <taxon>Eukaryota</taxon>
        <taxon>Fungi</taxon>
        <taxon>Dikarya</taxon>
        <taxon>Ascomycota</taxon>
        <taxon>Pezizomycotina</taxon>
        <taxon>Sordariomycetes</taxon>
        <taxon>Xylariomycetidae</taxon>
        <taxon>Xylariales</taxon>
        <taxon>Hypoxylaceae</taxon>
        <taxon>Daldinia</taxon>
    </lineage>
</organism>
<keyword evidence="10" id="KW-0812">Transmembrane</keyword>
<dbReference type="PROSITE" id="PS00086">
    <property type="entry name" value="CYTOCHROME_P450"/>
    <property type="match status" value="1"/>
</dbReference>
<evidence type="ECO:0000256" key="3">
    <source>
        <dbReference type="ARBA" id="ARBA00010617"/>
    </source>
</evidence>
<keyword evidence="6 8" id="KW-0408">Iron</keyword>
<dbReference type="GO" id="GO:0004497">
    <property type="term" value="F:monooxygenase activity"/>
    <property type="evidence" value="ECO:0007669"/>
    <property type="project" value="UniProtKB-KW"/>
</dbReference>
<evidence type="ECO:0000256" key="5">
    <source>
        <dbReference type="ARBA" id="ARBA00023002"/>
    </source>
</evidence>
<comment type="cofactor">
    <cofactor evidence="1 8">
        <name>heme</name>
        <dbReference type="ChEBI" id="CHEBI:30413"/>
    </cofactor>
</comment>
<comment type="similarity">
    <text evidence="3 9">Belongs to the cytochrome P450 family.</text>
</comment>
<dbReference type="Pfam" id="PF00067">
    <property type="entry name" value="p450"/>
    <property type="match status" value="1"/>
</dbReference>
<dbReference type="GO" id="GO:0020037">
    <property type="term" value="F:heme binding"/>
    <property type="evidence" value="ECO:0007669"/>
    <property type="project" value="InterPro"/>
</dbReference>
<dbReference type="InterPro" id="IPR017972">
    <property type="entry name" value="Cyt_P450_CS"/>
</dbReference>
<dbReference type="Gene3D" id="1.10.630.10">
    <property type="entry name" value="Cytochrome P450"/>
    <property type="match status" value="1"/>
</dbReference>
<name>A0AAX6M9G1_9PEZI</name>
<feature type="transmembrane region" description="Helical" evidence="10">
    <location>
        <begin position="6"/>
        <end position="23"/>
    </location>
</feature>
<dbReference type="InterPro" id="IPR001128">
    <property type="entry name" value="Cyt_P450"/>
</dbReference>
<dbReference type="GO" id="GO:0016020">
    <property type="term" value="C:membrane"/>
    <property type="evidence" value="ECO:0007669"/>
    <property type="project" value="UniProtKB-SubCell"/>
</dbReference>
<keyword evidence="8 9" id="KW-0349">Heme</keyword>
<evidence type="ECO:0000256" key="2">
    <source>
        <dbReference type="ARBA" id="ARBA00004167"/>
    </source>
</evidence>
<evidence type="ECO:0008006" key="13">
    <source>
        <dbReference type="Google" id="ProtNLM"/>
    </source>
</evidence>
<dbReference type="EMBL" id="JBANMG010000009">
    <property type="protein sequence ID" value="KAK6949290.1"/>
    <property type="molecule type" value="Genomic_DNA"/>
</dbReference>
<dbReference type="GO" id="GO:0005506">
    <property type="term" value="F:iron ion binding"/>
    <property type="evidence" value="ECO:0007669"/>
    <property type="project" value="InterPro"/>
</dbReference>
<evidence type="ECO:0000256" key="7">
    <source>
        <dbReference type="ARBA" id="ARBA00023033"/>
    </source>
</evidence>